<evidence type="ECO:0008006" key="4">
    <source>
        <dbReference type="Google" id="ProtNLM"/>
    </source>
</evidence>
<keyword evidence="1" id="KW-0472">Membrane</keyword>
<sequence>MTGAMRDWFSRLGEYSIKHRLAVRRFRKRRADFYETLCDTMEATAGKKTLVNILQDDCERYGGISTQRGYLSNYIADRLVTDGVGKVSETLHGIVPEEDELILGIAEISGPGALEQGLRDLTDYTRLMDRSRSGFFWTVLAGGVCLLVGIAMLFVMAFVTYPRLQEVFSMLPADMWTGAAASFRSAANFLAANLLLILGFIGVLAYLFHWSLRNLTGPIRERLEDRFIWRAYRDFQAIRFMMTLSVILKPRQGNTINMRNGILMLGDPQNPWLNWHIEKMLERIEEDNLTGAETFDTGILPRDLYFYLSDVCVSHGIDEGLQRTRRQIEVRVLSDVAKRAAIVRWSMFAVALGGLVGIALWHFATIESLRRALQMFYLTS</sequence>
<keyword evidence="1" id="KW-0812">Transmembrane</keyword>
<reference evidence="2 3" key="1">
    <citation type="submission" date="2015-09" db="EMBL/GenBank/DDBJ databases">
        <authorList>
            <consortium name="Pathogen Informatics"/>
        </authorList>
    </citation>
    <scope>NUCLEOTIDE SEQUENCE [LARGE SCALE GENOMIC DNA]</scope>
    <source>
        <strain evidence="2 3">2789STDY5608625</strain>
    </source>
</reference>
<organism evidence="2 3">
    <name type="scientific">Achromobacter aegrifaciens</name>
    <dbReference type="NCBI Taxonomy" id="1287736"/>
    <lineage>
        <taxon>Bacteria</taxon>
        <taxon>Pseudomonadati</taxon>
        <taxon>Pseudomonadota</taxon>
        <taxon>Betaproteobacteria</taxon>
        <taxon>Burkholderiales</taxon>
        <taxon>Alcaligenaceae</taxon>
        <taxon>Achromobacter</taxon>
    </lineage>
</organism>
<feature type="transmembrane region" description="Helical" evidence="1">
    <location>
        <begin position="341"/>
        <end position="364"/>
    </location>
</feature>
<keyword evidence="1" id="KW-1133">Transmembrane helix</keyword>
<evidence type="ECO:0000313" key="3">
    <source>
        <dbReference type="Proteomes" id="UP000044098"/>
    </source>
</evidence>
<proteinExistence type="predicted"/>
<dbReference type="AlphaFoldDB" id="A0AAD2J4X0"/>
<evidence type="ECO:0000313" key="2">
    <source>
        <dbReference type="EMBL" id="CUJ71442.1"/>
    </source>
</evidence>
<feature type="transmembrane region" description="Helical" evidence="1">
    <location>
        <begin position="135"/>
        <end position="161"/>
    </location>
</feature>
<dbReference type="Proteomes" id="UP000044098">
    <property type="component" value="Unassembled WGS sequence"/>
</dbReference>
<protein>
    <recommendedName>
        <fullName evidence="4">General secretion pathway protein</fullName>
    </recommendedName>
</protein>
<dbReference type="EMBL" id="CYTK01000012">
    <property type="protein sequence ID" value="CUJ71442.1"/>
    <property type="molecule type" value="Genomic_DNA"/>
</dbReference>
<comment type="caution">
    <text evidence="2">The sequence shown here is derived from an EMBL/GenBank/DDBJ whole genome shotgun (WGS) entry which is preliminary data.</text>
</comment>
<evidence type="ECO:0000256" key="1">
    <source>
        <dbReference type="SAM" id="Phobius"/>
    </source>
</evidence>
<dbReference type="RefSeq" id="WP_054458064.1">
    <property type="nucleotide sequence ID" value="NZ_CYTK01000012.1"/>
</dbReference>
<gene>
    <name evidence="2" type="ORF">ERS370000_05460</name>
</gene>
<accession>A0AAD2J4X0</accession>
<name>A0AAD2J4X0_ACHAE</name>
<feature type="transmembrane region" description="Helical" evidence="1">
    <location>
        <begin position="190"/>
        <end position="212"/>
    </location>
</feature>